<evidence type="ECO:0000313" key="2">
    <source>
        <dbReference type="Proteomes" id="UP000736787"/>
    </source>
</evidence>
<accession>A0A8T1BQ83</accession>
<gene>
    <name evidence="1" type="ORF">PC117_g20828</name>
</gene>
<evidence type="ECO:0000313" key="1">
    <source>
        <dbReference type="EMBL" id="KAG2905128.1"/>
    </source>
</evidence>
<name>A0A8T1BQ83_9STRA</name>
<comment type="caution">
    <text evidence="1">The sequence shown here is derived from an EMBL/GenBank/DDBJ whole genome shotgun (WGS) entry which is preliminary data.</text>
</comment>
<reference evidence="1" key="1">
    <citation type="submission" date="2018-10" db="EMBL/GenBank/DDBJ databases">
        <title>Effector identification in a new, highly contiguous assembly of the strawberry crown rot pathogen Phytophthora cactorum.</title>
        <authorList>
            <person name="Armitage A.D."/>
            <person name="Nellist C.F."/>
            <person name="Bates H."/>
            <person name="Vickerstaff R.J."/>
            <person name="Harrison R.J."/>
        </authorList>
    </citation>
    <scope>NUCLEOTIDE SEQUENCE</scope>
    <source>
        <strain evidence="1">4040</strain>
    </source>
</reference>
<protein>
    <submittedName>
        <fullName evidence="1">Uncharacterized protein</fullName>
    </submittedName>
</protein>
<dbReference type="AlphaFoldDB" id="A0A8T1BQ83"/>
<dbReference type="Proteomes" id="UP000736787">
    <property type="component" value="Unassembled WGS sequence"/>
</dbReference>
<proteinExistence type="predicted"/>
<sequence length="83" mass="9417">MPNRKLQKRLSELRYVMSHIEKDTASKDALSSEQTIEEATQIFLDCADSVAGDQTTGHSRKRRCGQLSWATVGKLLRKKHKTT</sequence>
<organism evidence="1 2">
    <name type="scientific">Phytophthora cactorum</name>
    <dbReference type="NCBI Taxonomy" id="29920"/>
    <lineage>
        <taxon>Eukaryota</taxon>
        <taxon>Sar</taxon>
        <taxon>Stramenopiles</taxon>
        <taxon>Oomycota</taxon>
        <taxon>Peronosporomycetes</taxon>
        <taxon>Peronosporales</taxon>
        <taxon>Peronosporaceae</taxon>
        <taxon>Phytophthora</taxon>
    </lineage>
</organism>
<dbReference type="EMBL" id="RCMK01000999">
    <property type="protein sequence ID" value="KAG2905128.1"/>
    <property type="molecule type" value="Genomic_DNA"/>
</dbReference>